<protein>
    <submittedName>
        <fullName evidence="1">Uncharacterized protein</fullName>
    </submittedName>
</protein>
<dbReference type="EMBL" id="GBXM01107371">
    <property type="protein sequence ID" value="JAH01206.1"/>
    <property type="molecule type" value="Transcribed_RNA"/>
</dbReference>
<evidence type="ECO:0000313" key="1">
    <source>
        <dbReference type="EMBL" id="JAH01206.1"/>
    </source>
</evidence>
<reference evidence="1" key="2">
    <citation type="journal article" date="2015" name="Fish Shellfish Immunol.">
        <title>Early steps in the European eel (Anguilla anguilla)-Vibrio vulnificus interaction in the gills: Role of the RtxA13 toxin.</title>
        <authorList>
            <person name="Callol A."/>
            <person name="Pajuelo D."/>
            <person name="Ebbesson L."/>
            <person name="Teles M."/>
            <person name="MacKenzie S."/>
            <person name="Amaro C."/>
        </authorList>
    </citation>
    <scope>NUCLEOTIDE SEQUENCE</scope>
</reference>
<reference evidence="1" key="1">
    <citation type="submission" date="2014-11" db="EMBL/GenBank/DDBJ databases">
        <authorList>
            <person name="Amaro Gonzalez C."/>
        </authorList>
    </citation>
    <scope>NUCLEOTIDE SEQUENCE</scope>
</reference>
<proteinExistence type="predicted"/>
<name>A0A0E9P954_ANGAN</name>
<accession>A0A0E9P954</accession>
<sequence length="26" mass="2974">MLNQMIYAPWKSLGHTVAQCLSRMGH</sequence>
<organism evidence="1">
    <name type="scientific">Anguilla anguilla</name>
    <name type="common">European freshwater eel</name>
    <name type="synonym">Muraena anguilla</name>
    <dbReference type="NCBI Taxonomy" id="7936"/>
    <lineage>
        <taxon>Eukaryota</taxon>
        <taxon>Metazoa</taxon>
        <taxon>Chordata</taxon>
        <taxon>Craniata</taxon>
        <taxon>Vertebrata</taxon>
        <taxon>Euteleostomi</taxon>
        <taxon>Actinopterygii</taxon>
        <taxon>Neopterygii</taxon>
        <taxon>Teleostei</taxon>
        <taxon>Anguilliformes</taxon>
        <taxon>Anguillidae</taxon>
        <taxon>Anguilla</taxon>
    </lineage>
</organism>
<dbReference type="AlphaFoldDB" id="A0A0E9P954"/>